<gene>
    <name evidence="2" type="ORF">OSB04_024333</name>
</gene>
<dbReference type="PANTHER" id="PTHR11439:SF486">
    <property type="entry name" value="RLK (RECEPTOR-LIKE KINASE) PROTEIN, PUTATIVE-RELATED"/>
    <property type="match status" value="1"/>
</dbReference>
<dbReference type="Proteomes" id="UP001172457">
    <property type="component" value="Chromosome 6"/>
</dbReference>
<reference evidence="2" key="1">
    <citation type="submission" date="2023-03" db="EMBL/GenBank/DDBJ databases">
        <title>Chromosome-scale reference genome and RAD-based genetic map of yellow starthistle (Centaurea solstitialis) reveal putative structural variation and QTLs associated with invader traits.</title>
        <authorList>
            <person name="Reatini B."/>
            <person name="Cang F.A."/>
            <person name="Jiang Q."/>
            <person name="Mckibben M.T.W."/>
            <person name="Barker M.S."/>
            <person name="Rieseberg L.H."/>
            <person name="Dlugosch K.M."/>
        </authorList>
    </citation>
    <scope>NUCLEOTIDE SEQUENCE</scope>
    <source>
        <strain evidence="2">CAN-66</strain>
        <tissue evidence="2">Leaf</tissue>
    </source>
</reference>
<accession>A0AA38WDR9</accession>
<protein>
    <recommendedName>
        <fullName evidence="1">Reverse transcriptase Ty1/copia-type domain-containing protein</fullName>
    </recommendedName>
</protein>
<dbReference type="PANTHER" id="PTHR11439">
    <property type="entry name" value="GAG-POL-RELATED RETROTRANSPOSON"/>
    <property type="match status" value="1"/>
</dbReference>
<comment type="caution">
    <text evidence="2">The sequence shown here is derived from an EMBL/GenBank/DDBJ whole genome shotgun (WGS) entry which is preliminary data.</text>
</comment>
<evidence type="ECO:0000313" key="3">
    <source>
        <dbReference type="Proteomes" id="UP001172457"/>
    </source>
</evidence>
<name>A0AA38WDR9_9ASTR</name>
<dbReference type="EMBL" id="JARYMX010000006">
    <property type="protein sequence ID" value="KAJ9544626.1"/>
    <property type="molecule type" value="Genomic_DNA"/>
</dbReference>
<dbReference type="InterPro" id="IPR013103">
    <property type="entry name" value="RVT_2"/>
</dbReference>
<sequence length="576" mass="66593">MGPQRRLGIYVGYETSSIIRYLEPLRGDVFTARFADCHFNETMFPTLGGEKKIKENDVSWCEPSLSYLDPRTKQCEMEVLKIMHLQEIANQLPDAFTDTKRVTKSYIPASKTRLKHGRPLGSKNKNPRKRKGIEIATGEEESVPQETQNIKLPAEKDMDDINKEVAINYGYMENVWNKNKMRNIDDIFSYAVTCDVFGNDDPEPTSVIECQNRQDWVKWKDAIQVELDSLNKRKVFEPIVLTPEAVKPVGNKWVFVRKRNEKNEIMRYKARLVAQGIDYEETYSPVMDAITFRYLISLAVSKNLEMRLMDVVTTYLYGSLDSDIYMKIHEGFKIPEALSTKPREMYSIKLQRSLYGLKQSRRMWYNRLSDYLISKGYTNNLICPCVFIKKTTSGYVIIAVYVHDLNIIGTHKEINEVIMLLKGEFEMKDLGKTKYCLDLQIEHMHNGILVLKRFNMDKSNSLSTPMVVRSLNVDNDPFRPWEENEELLGLEVPYLSAIGALMYLTNCTRPDISFAVNLLARFSASPKKRHWNEIKHIFRYLRGTVDLGLFYSNNAKEGLLGYADAGYLSDPHKARS</sequence>
<dbReference type="AlphaFoldDB" id="A0AA38WDR9"/>
<feature type="domain" description="Reverse transcriptase Ty1/copia-type" evidence="1">
    <location>
        <begin position="239"/>
        <end position="462"/>
    </location>
</feature>
<proteinExistence type="predicted"/>
<organism evidence="2 3">
    <name type="scientific">Centaurea solstitialis</name>
    <name type="common">yellow star-thistle</name>
    <dbReference type="NCBI Taxonomy" id="347529"/>
    <lineage>
        <taxon>Eukaryota</taxon>
        <taxon>Viridiplantae</taxon>
        <taxon>Streptophyta</taxon>
        <taxon>Embryophyta</taxon>
        <taxon>Tracheophyta</taxon>
        <taxon>Spermatophyta</taxon>
        <taxon>Magnoliopsida</taxon>
        <taxon>eudicotyledons</taxon>
        <taxon>Gunneridae</taxon>
        <taxon>Pentapetalae</taxon>
        <taxon>asterids</taxon>
        <taxon>campanulids</taxon>
        <taxon>Asterales</taxon>
        <taxon>Asteraceae</taxon>
        <taxon>Carduoideae</taxon>
        <taxon>Cardueae</taxon>
        <taxon>Centaureinae</taxon>
        <taxon>Centaurea</taxon>
    </lineage>
</organism>
<dbReference type="Pfam" id="PF07727">
    <property type="entry name" value="RVT_2"/>
    <property type="match status" value="1"/>
</dbReference>
<evidence type="ECO:0000313" key="2">
    <source>
        <dbReference type="EMBL" id="KAJ9544626.1"/>
    </source>
</evidence>
<evidence type="ECO:0000259" key="1">
    <source>
        <dbReference type="Pfam" id="PF07727"/>
    </source>
</evidence>
<keyword evidence="3" id="KW-1185">Reference proteome</keyword>